<dbReference type="Gene3D" id="1.25.40.20">
    <property type="entry name" value="Ankyrin repeat-containing domain"/>
    <property type="match status" value="1"/>
</dbReference>
<feature type="compositionally biased region" description="Pro residues" evidence="4">
    <location>
        <begin position="184"/>
        <end position="194"/>
    </location>
</feature>
<name>A0AAV3XVZ3_9GAST</name>
<proteinExistence type="inferred from homology"/>
<feature type="compositionally biased region" description="Basic and acidic residues" evidence="4">
    <location>
        <begin position="508"/>
        <end position="517"/>
    </location>
</feature>
<feature type="compositionally biased region" description="Low complexity" evidence="4">
    <location>
        <begin position="1868"/>
        <end position="1917"/>
    </location>
</feature>
<feature type="compositionally biased region" description="Low complexity" evidence="4">
    <location>
        <begin position="216"/>
        <end position="225"/>
    </location>
</feature>
<dbReference type="SMART" id="SM00248">
    <property type="entry name" value="ANK"/>
    <property type="match status" value="3"/>
</dbReference>
<feature type="compositionally biased region" description="Basic and acidic residues" evidence="4">
    <location>
        <begin position="124"/>
        <end position="141"/>
    </location>
</feature>
<dbReference type="Pfam" id="PF00023">
    <property type="entry name" value="Ank"/>
    <property type="match status" value="1"/>
</dbReference>
<dbReference type="GO" id="GO:0005634">
    <property type="term" value="C:nucleus"/>
    <property type="evidence" value="ECO:0007669"/>
    <property type="project" value="TreeGrafter"/>
</dbReference>
<dbReference type="GO" id="GO:0000122">
    <property type="term" value="P:negative regulation of transcription by RNA polymerase II"/>
    <property type="evidence" value="ECO:0007669"/>
    <property type="project" value="TreeGrafter"/>
</dbReference>
<sequence length="2861" mass="312499">MQHLKETAPRHSGGVPGAGGTVEMTMSLSGPPGFPHHTTVPTDSLYHYMNRPQQQPQQQQHQQQQQHNHLPSKTAQSQQLTTHSHSGHDLHRGTVDSGRSGSHEHRSGSVNIRPHSRDIQPGGRDFRSGLHDLRGSSHDPRSATGQDSRLCDSSHHRPEGSYDHERAFSHHREIEGHVGLDPRLMPPGPLPPAPRDYLKGSIESGIPRQQHHHRVNSPSPSSVRRGSLEPKDGQIPPPSRYDSHHNRSSSGGSRTDILGHPTPMGYTVDTRSSVPASLETNKHITTPTESMRTARAVDRNGYMSEARAVPPSGPVLMSSPSIPSRVPPGSSRLATLSGSSPPKAMYDHLIPATYPPQIAPHHSLNPQHPHLQSNKQPSQVMGQHQQPLQTGRGMVLSSTSSLSQSSYTNKTSSLSRMAGASGPGIVTSREPHPNHLSYPSSQHDSSHGKQPQQHPYQGFEPQRMFPSPSGTSGERTGNYHRVDSSIAGKPGPMDNQYLGLGGVHPNHQHRDLLKEHPIPPLPSAMVQEVGRNNVHSSHLPPHSPSSLSSSSLPSSKSIPKPTADPNKPTVSSLRHRSPSEDLRRGQHPHSEDQLNFQTKSTPFVPPHMNNTLHMYGAKHSGPTKEVSYQHSHPPSGTEQLVFRGGERRNGSEVSQVYQNHISNVPPQSPSSHKPASVHSDRSLLSVSAAPSYPSLVEQHKSQVSVIQEAPGHLIMVEEQRRGSREGYHAITFAQHSSSQQQPPPPPHRSGDYSQTSIDAGMHQGCKPSPIGPSTVPHRSLPSMDPPRRQGSISTGQPRIVYDDVNATKQSPRQQYPHQGETSTQPERYSMGQHRAVDRPSQKSSDVRDSSLQSNPSIGKSAADALDLSKLPPSNKAGGDCPLDLTVKAKKRPLGEGRETPEYDRMFLAAKRQKMASQSSSGSNSNSPHPGVVSVKGGNCDSSNNPMWISSPSPSHDNLRPPPSPAYSASSSSSTPNPHKLSYGSLPSSDCRAGSADLRLASGDTPGGPLGIDGGRVSVDSSRGGSNGRHTPMSPHPHHLKYGPAILGAVPGGSSTQGKMSGLPPDIAKFGSSHGGGSSNSLTPMLPLTTQLQKVKEEQAYEMKMLQRMGGGNMNPSEVRALSQLPQAPHQQQHGYESGKKAFKDLIDQRHTDTMTQASIGSTNEVVVVRHRQQNPYDVEHKRAQLQLQAAISNPYNKHTDQHQHQMAMDKPQQQRQVQHHDQQQQQKSPGQQDIIELGMKDSSDPLQASRANSGHYPRGYGNQTLSHPQQMPQHHQQQLYIQQRQQQQSKAQQPQLSPNSYQHQLQYQKELVLQQHHQQVKQQQQQRQQYRQQQSAHANSQQQLQLQQQQQQQQHQFHSSQYRVEDVNRLYFKQQQQEHELNRKKNAELTQGATNGSQKWNAQIRQQRQQQMQPNPSCPVSGHPHIHSDFQRSSKSMHPGTNSYRKHGAATSSMADGFKGYTRADRYGRLGESGTKPSLPQIAGPLPEGGVREESRRALSRRVSYSGPAPYSADTEHYRKQVETSRQENGSSLAISSRPAFDTRMESTLPRSASVSGSREIMRDFKDKRSPDRSDTKTSQCSLACLNKMKESTQLSSTPVSGRENNRPSSVNLAADSERTQTPLSTLSSSPALAPSPQVQRTRESSLSPIRAGRPASQSPGQFAVPLSVNIPHSNSPLTISGSPSPAAAPSSTNTAPSTHTQVPKAKVWSRKHMILNAVSQDESLKKIISNSSSSIPGNSKHEVGGISSECKSRILASSSGSGSPLPTSPKMPILSPQEGEGDEVGSALEQSIRSQVNSSSNDGPPTLDPIKRGQAKQAGSRPFSNPPSNLNSCSLSPSGSTSFPSSTATSLPDGPLIKDPHKTTSANNNNQDVANHNNSGSKSTVSSSPPSHTDNNVAAASNSAASLASSNENHNNLVHDMTPPASVNSQKSDELSGNAIVVRRCSLGTATPTALAMDQQQKQQQTQGGLAADDAAQKGTPSFHRAEVIRRNSLTSHSLGPWGHVKNIPIANVAPFVHSRVADEENKNKPRQPQQQQQQQPNKQPDDQQQYQMTMVQQQASASDALLASAVKTENPGNEDANSPLTKSLSPASDLNASDMLTAECPTVAKLEAVITESKINKKQMKRKKKQLEEELAAAIDTKDIGDVLESSSSKKALAKSASNSDSMQIKKKRLDKLRVSSPTKMKEMELLAPGIEYTVLNSTASDIEEIKALKELSESVVVKGKSQHCGHRALERIKYKHRIVRERNRIARAKKSVKKQNASDDDEDDDNNGDDDDEDDDEDENVSRNNDDDDEDFEPGGDGGKSTKADKAKADAESKARDREERALRREQLRDQSEEGRSSRHAPPSRSGGQSTRSSSRETTKDSSSATKRRTRSKDSAPSVKSSRASKLSKPASSRISRRRLSSTNQRAQELKHNALAQRRKTGKRKIRRYNRNAAYEQELHREANRRAAVRAKRQASSRARERLQQQQRRLLRDDDDDDDDDEDQDVDDAEEEKEDEETEDDDNRREKKSGEANGAETAACKGSGTRKAHAATKGEATIKPIKKSKDHTKGNNHSTTATTQGSAGKASVLQQQQNQHHVAGPSSSHKDDYESDVEDVPEDLAEEMASDGRKKKVGGARSGVNAARSKQRDGPDLHGSDQEENDEEDASFCSSSSASDFLASIPVESMPVPADMKRMTVNKNSGETLLHRAARLGHEEITLYCLRTQTVHVNARDNAGYTPLHESCVRGSVQVARHLIYYGADVNCCSQEGIRPIHDAIENDHIEVVRLLLVHGADPLIATYAGRTPVRIARSLSMLQTLQALVVPHKIIRDRAAHSEGASAATSCQMKSKCEAVLRLQRKDDTPYWQTTEMCPVR</sequence>
<feature type="compositionally biased region" description="Basic and acidic residues" evidence="4">
    <location>
        <begin position="834"/>
        <end position="848"/>
    </location>
</feature>
<feature type="compositionally biased region" description="Low complexity" evidence="4">
    <location>
        <begin position="52"/>
        <end position="67"/>
    </location>
</feature>
<feature type="compositionally biased region" description="Polar residues" evidence="4">
    <location>
        <begin position="806"/>
        <end position="826"/>
    </location>
</feature>
<feature type="region of interest" description="Disordered" evidence="4">
    <location>
        <begin position="1467"/>
        <end position="1707"/>
    </location>
</feature>
<feature type="compositionally biased region" description="Basic and acidic residues" evidence="4">
    <location>
        <begin position="149"/>
        <end position="180"/>
    </location>
</feature>
<dbReference type="PANTHER" id="PTHR24117:SF9">
    <property type="entry name" value="BCL-6 COREPRESSOR PCGF1 BINDING DOMAIN-CONTAINING PROTEIN"/>
    <property type="match status" value="1"/>
</dbReference>
<feature type="compositionally biased region" description="Basic residues" evidence="4">
    <location>
        <begin position="2250"/>
        <end position="2260"/>
    </location>
</feature>
<feature type="compositionally biased region" description="Low complexity" evidence="4">
    <location>
        <begin position="1620"/>
        <end position="1638"/>
    </location>
</feature>
<dbReference type="InterPro" id="IPR036770">
    <property type="entry name" value="Ankyrin_rpt-contain_sf"/>
</dbReference>
<dbReference type="PANTHER" id="PTHR24117">
    <property type="entry name" value="AGAP007537-PB"/>
    <property type="match status" value="1"/>
</dbReference>
<feature type="compositionally biased region" description="Basic and acidic residues" evidence="4">
    <location>
        <begin position="2307"/>
        <end position="2344"/>
    </location>
</feature>
<dbReference type="InterPro" id="IPR002110">
    <property type="entry name" value="Ankyrin_rpt"/>
</dbReference>
<feature type="region of interest" description="Disordered" evidence="4">
    <location>
        <begin position="305"/>
        <end position="340"/>
    </location>
</feature>
<feature type="compositionally biased region" description="Basic residues" evidence="4">
    <location>
        <begin position="2424"/>
        <end position="2437"/>
    </location>
</feature>
<feature type="region of interest" description="Disordered" evidence="4">
    <location>
        <begin position="1"/>
        <end position="279"/>
    </location>
</feature>
<feature type="compositionally biased region" description="Polar residues" evidence="4">
    <location>
        <begin position="68"/>
        <end position="84"/>
    </location>
</feature>
<feature type="compositionally biased region" description="Polar residues" evidence="4">
    <location>
        <begin position="939"/>
        <end position="955"/>
    </location>
</feature>
<feature type="repeat" description="ANK" evidence="2">
    <location>
        <begin position="2688"/>
        <end position="2721"/>
    </location>
</feature>
<evidence type="ECO:0000256" key="4">
    <source>
        <dbReference type="SAM" id="MobiDB-lite"/>
    </source>
</evidence>
<feature type="region of interest" description="Disordered" evidence="4">
    <location>
        <begin position="618"/>
        <end position="638"/>
    </location>
</feature>
<feature type="compositionally biased region" description="Acidic residues" evidence="4">
    <location>
        <begin position="2265"/>
        <end position="2286"/>
    </location>
</feature>
<feature type="compositionally biased region" description="Polar residues" evidence="4">
    <location>
        <begin position="269"/>
        <end position="279"/>
    </location>
</feature>
<dbReference type="Proteomes" id="UP000735302">
    <property type="component" value="Unassembled WGS sequence"/>
</dbReference>
<feature type="compositionally biased region" description="Polar residues" evidence="4">
    <location>
        <begin position="1433"/>
        <end position="1443"/>
    </location>
</feature>
<dbReference type="PROSITE" id="PS50088">
    <property type="entry name" value="ANK_REPEAT"/>
    <property type="match status" value="3"/>
</dbReference>
<feature type="region of interest" description="Disordered" evidence="4">
    <location>
        <begin position="1242"/>
        <end position="1302"/>
    </location>
</feature>
<feature type="compositionally biased region" description="Acidic residues" evidence="4">
    <location>
        <begin position="2596"/>
        <end position="2612"/>
    </location>
</feature>
<reference evidence="5 6" key="1">
    <citation type="journal article" date="2021" name="Elife">
        <title>Chloroplast acquisition without the gene transfer in kleptoplastic sea slugs, Plakobranchus ocellatus.</title>
        <authorList>
            <person name="Maeda T."/>
            <person name="Takahashi S."/>
            <person name="Yoshida T."/>
            <person name="Shimamura S."/>
            <person name="Takaki Y."/>
            <person name="Nagai Y."/>
            <person name="Toyoda A."/>
            <person name="Suzuki Y."/>
            <person name="Arimoto A."/>
            <person name="Ishii H."/>
            <person name="Satoh N."/>
            <person name="Nishiyama T."/>
            <person name="Hasebe M."/>
            <person name="Maruyama T."/>
            <person name="Minagawa J."/>
            <person name="Obokata J."/>
            <person name="Shigenobu S."/>
        </authorList>
    </citation>
    <scope>NUCLEOTIDE SEQUENCE [LARGE SCALE GENOMIC DNA]</scope>
</reference>
<evidence type="ECO:0000256" key="1">
    <source>
        <dbReference type="ARBA" id="ARBA00034703"/>
    </source>
</evidence>
<dbReference type="Pfam" id="PF12796">
    <property type="entry name" value="Ank_2"/>
    <property type="match status" value="1"/>
</dbReference>
<evidence type="ECO:0000256" key="2">
    <source>
        <dbReference type="PROSITE-ProRule" id="PRU00023"/>
    </source>
</evidence>
<feature type="region of interest" description="Disordered" evidence="4">
    <location>
        <begin position="1318"/>
        <end position="1360"/>
    </location>
</feature>
<feature type="region of interest" description="Disordered" evidence="4">
    <location>
        <begin position="1412"/>
        <end position="1451"/>
    </location>
</feature>
<feature type="compositionally biased region" description="Polar residues" evidence="4">
    <location>
        <begin position="364"/>
        <end position="389"/>
    </location>
</feature>
<keyword evidence="6" id="KW-1185">Reference proteome</keyword>
<feature type="compositionally biased region" description="Low complexity" evidence="4">
    <location>
        <begin position="916"/>
        <end position="926"/>
    </location>
</feature>
<dbReference type="EMBL" id="BLXT01000055">
    <property type="protein sequence ID" value="GFN74103.1"/>
    <property type="molecule type" value="Genomic_DNA"/>
</dbReference>
<feature type="region of interest" description="Disordered" evidence="4">
    <location>
        <begin position="1196"/>
        <end position="1230"/>
    </location>
</feature>
<feature type="compositionally biased region" description="Low complexity" evidence="4">
    <location>
        <begin position="1679"/>
        <end position="1699"/>
    </location>
</feature>
<dbReference type="SUPFAM" id="SSF48403">
    <property type="entry name" value="Ankyrin repeat"/>
    <property type="match status" value="1"/>
</dbReference>
<accession>A0AAV3XVZ3</accession>
<dbReference type="GO" id="GO:0003714">
    <property type="term" value="F:transcription corepressor activity"/>
    <property type="evidence" value="ECO:0007669"/>
    <property type="project" value="TreeGrafter"/>
</dbReference>
<feature type="region of interest" description="Disordered" evidence="4">
    <location>
        <begin position="2023"/>
        <end position="2061"/>
    </location>
</feature>
<feature type="compositionally biased region" description="Gly residues" evidence="4">
    <location>
        <begin position="1004"/>
        <end position="1013"/>
    </location>
</feature>
<feature type="repeat" description="ANK" evidence="2">
    <location>
        <begin position="2722"/>
        <end position="2754"/>
    </location>
</feature>
<feature type="compositionally biased region" description="Low complexity" evidence="4">
    <location>
        <begin position="1014"/>
        <end position="1023"/>
    </location>
</feature>
<keyword evidence="3" id="KW-0175">Coiled coil</keyword>
<feature type="compositionally biased region" description="Polar residues" evidence="4">
    <location>
        <begin position="626"/>
        <end position="638"/>
    </location>
</feature>
<feature type="compositionally biased region" description="Polar residues" evidence="4">
    <location>
        <begin position="2558"/>
        <end position="2583"/>
    </location>
</feature>
<feature type="compositionally biased region" description="Basic and acidic residues" evidence="4">
    <location>
        <begin position="1514"/>
        <end position="1526"/>
    </location>
</feature>
<feature type="compositionally biased region" description="Polar residues" evidence="4">
    <location>
        <begin position="1789"/>
        <end position="1804"/>
    </location>
</feature>
<feature type="compositionally biased region" description="Low complexity" evidence="4">
    <location>
        <begin position="396"/>
        <end position="415"/>
    </location>
</feature>
<protein>
    <submittedName>
        <fullName evidence="5">Uncharacterized protein</fullName>
    </submittedName>
</protein>
<feature type="compositionally biased region" description="Basic and acidic residues" evidence="4">
    <location>
        <begin position="2633"/>
        <end position="2644"/>
    </location>
</feature>
<comment type="similarity">
    <text evidence="1">Belongs to the BCOR family.</text>
</comment>
<evidence type="ECO:0000256" key="3">
    <source>
        <dbReference type="SAM" id="Coils"/>
    </source>
</evidence>
<feature type="region of interest" description="Disordered" evidence="4">
    <location>
        <begin position="1961"/>
        <end position="1982"/>
    </location>
</feature>
<comment type="caution">
    <text evidence="5">The sequence shown here is derived from an EMBL/GenBank/DDBJ whole genome shotgun (WGS) entry which is preliminary data.</text>
</comment>
<organism evidence="5 6">
    <name type="scientific">Plakobranchus ocellatus</name>
    <dbReference type="NCBI Taxonomy" id="259542"/>
    <lineage>
        <taxon>Eukaryota</taxon>
        <taxon>Metazoa</taxon>
        <taxon>Spiralia</taxon>
        <taxon>Lophotrochozoa</taxon>
        <taxon>Mollusca</taxon>
        <taxon>Gastropoda</taxon>
        <taxon>Heterobranchia</taxon>
        <taxon>Euthyneura</taxon>
        <taxon>Panpulmonata</taxon>
        <taxon>Sacoglossa</taxon>
        <taxon>Placobranchoidea</taxon>
        <taxon>Plakobranchidae</taxon>
        <taxon>Plakobranchus</taxon>
    </lineage>
</organism>
<keyword evidence="2" id="KW-0040">ANK repeat</keyword>
<feature type="compositionally biased region" description="Low complexity" evidence="4">
    <location>
        <begin position="965"/>
        <end position="977"/>
    </location>
</feature>
<feature type="region of interest" description="Disordered" evidence="4">
    <location>
        <begin position="2250"/>
        <end position="2656"/>
    </location>
</feature>
<feature type="coiled-coil region" evidence="3">
    <location>
        <begin position="2109"/>
        <end position="2143"/>
    </location>
</feature>
<feature type="region of interest" description="Disordered" evidence="4">
    <location>
        <begin position="734"/>
        <end position="1038"/>
    </location>
</feature>
<feature type="compositionally biased region" description="Polar residues" evidence="4">
    <location>
        <begin position="437"/>
        <end position="455"/>
    </location>
</feature>
<gene>
    <name evidence="5" type="ORF">PoB_000060900</name>
</gene>
<feature type="compositionally biased region" description="Low complexity" evidence="4">
    <location>
        <begin position="2351"/>
        <end position="2360"/>
    </location>
</feature>
<feature type="region of interest" description="Disordered" evidence="4">
    <location>
        <begin position="356"/>
        <end position="605"/>
    </location>
</feature>
<evidence type="ECO:0000313" key="5">
    <source>
        <dbReference type="EMBL" id="GFN74103.1"/>
    </source>
</evidence>
<feature type="compositionally biased region" description="Low complexity" evidence="4">
    <location>
        <begin position="1265"/>
        <end position="1297"/>
    </location>
</feature>
<evidence type="ECO:0000313" key="6">
    <source>
        <dbReference type="Proteomes" id="UP000735302"/>
    </source>
</evidence>
<dbReference type="InterPro" id="IPR047144">
    <property type="entry name" value="BCOR-like"/>
</dbReference>
<dbReference type="PROSITE" id="PS50297">
    <property type="entry name" value="ANK_REP_REGION"/>
    <property type="match status" value="2"/>
</dbReference>
<feature type="compositionally biased region" description="Acidic residues" evidence="4">
    <location>
        <begin position="2480"/>
        <end position="2508"/>
    </location>
</feature>
<feature type="compositionally biased region" description="Basic and acidic residues" evidence="4">
    <location>
        <begin position="892"/>
        <end position="904"/>
    </location>
</feature>
<feature type="region of interest" description="Disordered" evidence="4">
    <location>
        <begin position="1756"/>
        <end position="1935"/>
    </location>
</feature>
<feature type="compositionally biased region" description="Low complexity" evidence="4">
    <location>
        <begin position="2032"/>
        <end position="2061"/>
    </location>
</feature>
<feature type="compositionally biased region" description="Basic and acidic residues" evidence="4">
    <location>
        <begin position="577"/>
        <end position="592"/>
    </location>
</feature>
<feature type="compositionally biased region" description="Low complexity" evidence="4">
    <location>
        <begin position="1821"/>
        <end position="1853"/>
    </location>
</feature>
<feature type="repeat" description="ANK" evidence="2">
    <location>
        <begin position="2755"/>
        <end position="2787"/>
    </location>
</feature>
<feature type="compositionally biased region" description="Low complexity" evidence="4">
    <location>
        <begin position="535"/>
        <end position="555"/>
    </location>
</feature>
<feature type="compositionally biased region" description="Basic and acidic residues" evidence="4">
    <location>
        <begin position="1560"/>
        <end position="1576"/>
    </location>
</feature>